<reference evidence="1" key="1">
    <citation type="submission" date="2023-11" db="EMBL/GenBank/DDBJ databases">
        <authorList>
            <person name="De Vega J J."/>
            <person name="De Vega J J."/>
        </authorList>
    </citation>
    <scope>NUCLEOTIDE SEQUENCE</scope>
</reference>
<dbReference type="Proteomes" id="UP001295794">
    <property type="component" value="Unassembled WGS sequence"/>
</dbReference>
<dbReference type="InterPro" id="IPR011333">
    <property type="entry name" value="SKP1/BTB/POZ_sf"/>
</dbReference>
<accession>A0AAD2Q5W4</accession>
<evidence type="ECO:0008006" key="3">
    <source>
        <dbReference type="Google" id="ProtNLM"/>
    </source>
</evidence>
<keyword evidence="2" id="KW-1185">Reference proteome</keyword>
<evidence type="ECO:0000313" key="1">
    <source>
        <dbReference type="EMBL" id="CAK5279701.1"/>
    </source>
</evidence>
<dbReference type="Gene3D" id="3.30.710.10">
    <property type="entry name" value="Potassium Channel Kv1.1, Chain A"/>
    <property type="match status" value="1"/>
</dbReference>
<protein>
    <recommendedName>
        <fullName evidence="3">BTB domain-containing protein</fullName>
    </recommendedName>
</protein>
<organism evidence="1 2">
    <name type="scientific">Mycena citricolor</name>
    <dbReference type="NCBI Taxonomy" id="2018698"/>
    <lineage>
        <taxon>Eukaryota</taxon>
        <taxon>Fungi</taxon>
        <taxon>Dikarya</taxon>
        <taxon>Basidiomycota</taxon>
        <taxon>Agaricomycotina</taxon>
        <taxon>Agaricomycetes</taxon>
        <taxon>Agaricomycetidae</taxon>
        <taxon>Agaricales</taxon>
        <taxon>Marasmiineae</taxon>
        <taxon>Mycenaceae</taxon>
        <taxon>Mycena</taxon>
    </lineage>
</organism>
<comment type="caution">
    <text evidence="1">The sequence shown here is derived from an EMBL/GenBank/DDBJ whole genome shotgun (WGS) entry which is preliminary data.</text>
</comment>
<sequence length="429" mass="47436">MDRLSETWTTTGVQAIFEIQTRETVESKDLIVPTALGAGLVHTPVCGLGWRFSVKIDRSSAQTVVVSDSGEAIQSYQVQLYFDPHLIGAAKYGELTLEVQVGHLIPTVEIVPIKFRLPTSDPRHTANLGLHTYPGNARPPRVTVTITFSPTLGLTLPTPLDHRIERALGETLEGEELVDIKFYAFSRRDRSQPQSRAPPPSLPIFELIYRTFVSGHGFSESVPCDLDIDQPSESTFDEYSYELDSDLDSDQEIDAAPPPKTMKIEAEKADTAGRFARRGRVVVVKDTAYKTLKALLMYLYTGEIHFRSLRSNPEPAEASSRVQGPICSPKSMYRLADKLQLGLDELKMLSQARISASLAESNILEEVFSSFTSTYPVIQELEVGILTSNFSKKAAEGLRAMVQNICEGEKPHAAETLFLIMQRMGAGAK</sequence>
<proteinExistence type="predicted"/>
<name>A0AAD2Q5W4_9AGAR</name>
<dbReference type="AlphaFoldDB" id="A0AAD2Q5W4"/>
<gene>
    <name evidence="1" type="ORF">MYCIT1_LOCUS29914</name>
</gene>
<evidence type="ECO:0000313" key="2">
    <source>
        <dbReference type="Proteomes" id="UP001295794"/>
    </source>
</evidence>
<dbReference type="EMBL" id="CAVNYO010000440">
    <property type="protein sequence ID" value="CAK5279701.1"/>
    <property type="molecule type" value="Genomic_DNA"/>
</dbReference>